<evidence type="ECO:0000313" key="2">
    <source>
        <dbReference type="EMBL" id="RNA40813.1"/>
    </source>
</evidence>
<keyword evidence="1" id="KW-1133">Transmembrane helix</keyword>
<evidence type="ECO:0000256" key="1">
    <source>
        <dbReference type="SAM" id="Phobius"/>
    </source>
</evidence>
<evidence type="ECO:0000313" key="3">
    <source>
        <dbReference type="Proteomes" id="UP000276133"/>
    </source>
</evidence>
<keyword evidence="1" id="KW-0812">Transmembrane</keyword>
<sequence>MVKLRKINNESVAYIISSLDHKINKFIRKSFFFVFLFLTFHRPRGVCSINKKRIINGVVISVFFFLFILTNLRAIDQLTKATIGQGCVCFRFASRAGGHTVRGVFSARLVTDGSVTLVLQLVNELVFTPVSVAGLLELLELLFKL</sequence>
<reference evidence="2 3" key="1">
    <citation type="journal article" date="2018" name="Sci. Rep.">
        <title>Genomic signatures of local adaptation to the degree of environmental predictability in rotifers.</title>
        <authorList>
            <person name="Franch-Gras L."/>
            <person name="Hahn C."/>
            <person name="Garcia-Roger E.M."/>
            <person name="Carmona M.J."/>
            <person name="Serra M."/>
            <person name="Gomez A."/>
        </authorList>
    </citation>
    <scope>NUCLEOTIDE SEQUENCE [LARGE SCALE GENOMIC DNA]</scope>
    <source>
        <strain evidence="2">HYR1</strain>
    </source>
</reference>
<proteinExistence type="predicted"/>
<dbReference type="Proteomes" id="UP000276133">
    <property type="component" value="Unassembled WGS sequence"/>
</dbReference>
<accession>A0A3M7SYB1</accession>
<keyword evidence="3" id="KW-1185">Reference proteome</keyword>
<feature type="transmembrane region" description="Helical" evidence="1">
    <location>
        <begin position="54"/>
        <end position="72"/>
    </location>
</feature>
<comment type="caution">
    <text evidence="2">The sequence shown here is derived from an EMBL/GenBank/DDBJ whole genome shotgun (WGS) entry which is preliminary data.</text>
</comment>
<organism evidence="2 3">
    <name type="scientific">Brachionus plicatilis</name>
    <name type="common">Marine rotifer</name>
    <name type="synonym">Brachionus muelleri</name>
    <dbReference type="NCBI Taxonomy" id="10195"/>
    <lineage>
        <taxon>Eukaryota</taxon>
        <taxon>Metazoa</taxon>
        <taxon>Spiralia</taxon>
        <taxon>Gnathifera</taxon>
        <taxon>Rotifera</taxon>
        <taxon>Eurotatoria</taxon>
        <taxon>Monogononta</taxon>
        <taxon>Pseudotrocha</taxon>
        <taxon>Ploima</taxon>
        <taxon>Brachionidae</taxon>
        <taxon>Brachionus</taxon>
    </lineage>
</organism>
<keyword evidence="1" id="KW-0472">Membrane</keyword>
<dbReference type="EMBL" id="REGN01000588">
    <property type="protein sequence ID" value="RNA40813.1"/>
    <property type="molecule type" value="Genomic_DNA"/>
</dbReference>
<name>A0A3M7SYB1_BRAPC</name>
<dbReference type="AlphaFoldDB" id="A0A3M7SYB1"/>
<protein>
    <submittedName>
        <fullName evidence="2">Uncharacterized protein</fullName>
    </submittedName>
</protein>
<gene>
    <name evidence="2" type="ORF">BpHYR1_022805</name>
</gene>